<accession>A0A8K0NST4</accession>
<keyword evidence="2" id="KW-1185">Reference proteome</keyword>
<proteinExistence type="predicted"/>
<evidence type="ECO:0000313" key="1">
    <source>
        <dbReference type="EMBL" id="KAG7566953.1"/>
    </source>
</evidence>
<evidence type="ECO:0000313" key="2">
    <source>
        <dbReference type="Proteomes" id="UP000812966"/>
    </source>
</evidence>
<gene>
    <name evidence="1" type="ORF">FFLO_01332</name>
</gene>
<dbReference type="AlphaFoldDB" id="A0A8K0NST4"/>
<evidence type="ECO:0008006" key="3">
    <source>
        <dbReference type="Google" id="ProtNLM"/>
    </source>
</evidence>
<comment type="caution">
    <text evidence="1">The sequence shown here is derived from an EMBL/GenBank/DDBJ whole genome shotgun (WGS) entry which is preliminary data.</text>
</comment>
<organism evidence="1 2">
    <name type="scientific">Filobasidium floriforme</name>
    <dbReference type="NCBI Taxonomy" id="5210"/>
    <lineage>
        <taxon>Eukaryota</taxon>
        <taxon>Fungi</taxon>
        <taxon>Dikarya</taxon>
        <taxon>Basidiomycota</taxon>
        <taxon>Agaricomycotina</taxon>
        <taxon>Tremellomycetes</taxon>
        <taxon>Filobasidiales</taxon>
        <taxon>Filobasidiaceae</taxon>
        <taxon>Filobasidium</taxon>
    </lineage>
</organism>
<dbReference type="Proteomes" id="UP000812966">
    <property type="component" value="Unassembled WGS sequence"/>
</dbReference>
<sequence>MSRVVPRHENITNEHIRVTFSDSTDEEPVIHVVHREAFMLSPVLRENLPPPSPNVTQPTEIALPESTQEHPGIRLLLEILDDLAGHFDAGAVLDDMLAKVEPGIIESALVMADKYAVTTLFKQYCHLWCCQWRRTELDRIQVALCLWDPVIARNVMRICEGNDTYHPGVWQTEHIKFIGFRHWQTLVNIVVDCQISHPTVDNSFIHWPSIVEKFPWNKPGYWSEGPNRRDVLYDP</sequence>
<dbReference type="EMBL" id="JABELV010000018">
    <property type="protein sequence ID" value="KAG7566953.1"/>
    <property type="molecule type" value="Genomic_DNA"/>
</dbReference>
<reference evidence="1" key="1">
    <citation type="submission" date="2020-04" db="EMBL/GenBank/DDBJ databases">
        <title>Analysis of mating type loci in Filobasidium floriforme.</title>
        <authorList>
            <person name="Nowrousian M."/>
        </authorList>
    </citation>
    <scope>NUCLEOTIDE SEQUENCE</scope>
    <source>
        <strain evidence="1">CBS 6242</strain>
    </source>
</reference>
<name>A0A8K0NST4_9TREE</name>
<protein>
    <recommendedName>
        <fullName evidence="3">BTB domain-containing protein</fullName>
    </recommendedName>
</protein>